<evidence type="ECO:0000256" key="4">
    <source>
        <dbReference type="ARBA" id="ARBA00022857"/>
    </source>
</evidence>
<dbReference type="PANTHER" id="PTHR11063">
    <property type="entry name" value="GLUTAMATE SEMIALDEHYDE DEHYDROGENASE"/>
    <property type="match status" value="1"/>
</dbReference>
<dbReference type="FunFam" id="3.40.309.10:FF:000006">
    <property type="entry name" value="Gamma-glutamyl phosphate reductase"/>
    <property type="match status" value="1"/>
</dbReference>
<dbReference type="PIRSF" id="PIRSF000151">
    <property type="entry name" value="GPR"/>
    <property type="match status" value="1"/>
</dbReference>
<dbReference type="GO" id="GO:0050661">
    <property type="term" value="F:NADP binding"/>
    <property type="evidence" value="ECO:0007669"/>
    <property type="project" value="InterPro"/>
</dbReference>
<proteinExistence type="inferred from homology"/>
<feature type="domain" description="Aldehyde dehydrogenase" evidence="8">
    <location>
        <begin position="14"/>
        <end position="276"/>
    </location>
</feature>
<dbReference type="EC" id="1.2.1.41" evidence="7"/>
<dbReference type="InterPro" id="IPR016162">
    <property type="entry name" value="Ald_DH_N"/>
</dbReference>
<evidence type="ECO:0000313" key="10">
    <source>
        <dbReference type="Proteomes" id="UP000178315"/>
    </source>
</evidence>
<dbReference type="AlphaFoldDB" id="A0A1G2AAT1"/>
<feature type="domain" description="Aldehyde dehydrogenase" evidence="8">
    <location>
        <begin position="321"/>
        <end position="410"/>
    </location>
</feature>
<name>A0A1G2AAT1_9BACT</name>
<dbReference type="UniPathway" id="UPA00098">
    <property type="reaction ID" value="UER00360"/>
</dbReference>
<dbReference type="PANTHER" id="PTHR11063:SF8">
    <property type="entry name" value="DELTA-1-PYRROLINE-5-CARBOXYLATE SYNTHASE"/>
    <property type="match status" value="1"/>
</dbReference>
<keyword evidence="5 7" id="KW-0560">Oxidoreductase</keyword>
<dbReference type="GO" id="GO:0055129">
    <property type="term" value="P:L-proline biosynthetic process"/>
    <property type="evidence" value="ECO:0007669"/>
    <property type="project" value="UniProtKB-UniRule"/>
</dbReference>
<accession>A0A1G2AAT1</accession>
<dbReference type="InterPro" id="IPR016163">
    <property type="entry name" value="Ald_DH_C"/>
</dbReference>
<dbReference type="SUPFAM" id="SSF53720">
    <property type="entry name" value="ALDH-like"/>
    <property type="match status" value="1"/>
</dbReference>
<sequence>MSKRVLFQKLAQVKKASRELALSTAKKRNMALLGIASALQKNQADILEANKKDLENVETEDPLRDRLLLTKERLKNIISDIKTVAKLSDPLNLILEQRTLKNGLRIKKITVPFGVISVIYESRPNVTVDVVSICLKAGSAIVLKGGEEARYSNQVLVRIMKEALKKAGFSGDLILNIGHGERQLVKHLLSAKDFIDLIIPRGGPGLINFVRVHAEIPVIETGAGVCHVYVDEDADINMAGKIVYNAKVSRPAVCNTLDTLLVHKKVAHSLAFELASLLELKQVEIFADSSNYQIWEKLKYPFLKRALKKDFDREFLSLKMAIKTVNNIDEALEHINRHSTKHSEAIITESREKAKKFLETADAACVYHNVSIRFTDGSQFGLGGEIGISTQKLHARGPMSIREMTTYKWVIEGSGQVRT</sequence>
<comment type="catalytic activity">
    <reaction evidence="6 7">
        <text>L-glutamate 5-semialdehyde + phosphate + NADP(+) = L-glutamyl 5-phosphate + NADPH + H(+)</text>
        <dbReference type="Rhea" id="RHEA:19541"/>
        <dbReference type="ChEBI" id="CHEBI:15378"/>
        <dbReference type="ChEBI" id="CHEBI:43474"/>
        <dbReference type="ChEBI" id="CHEBI:57783"/>
        <dbReference type="ChEBI" id="CHEBI:58066"/>
        <dbReference type="ChEBI" id="CHEBI:58274"/>
        <dbReference type="ChEBI" id="CHEBI:58349"/>
        <dbReference type="EC" id="1.2.1.41"/>
    </reaction>
</comment>
<evidence type="ECO:0000256" key="2">
    <source>
        <dbReference type="ARBA" id="ARBA00022605"/>
    </source>
</evidence>
<dbReference type="NCBIfam" id="TIGR00407">
    <property type="entry name" value="proA"/>
    <property type="match status" value="1"/>
</dbReference>
<keyword evidence="2 7" id="KW-0028">Amino-acid biosynthesis</keyword>
<dbReference type="InterPro" id="IPR016161">
    <property type="entry name" value="Ald_DH/histidinol_DH"/>
</dbReference>
<evidence type="ECO:0000313" key="9">
    <source>
        <dbReference type="EMBL" id="OGY73137.1"/>
    </source>
</evidence>
<keyword evidence="7" id="KW-0963">Cytoplasm</keyword>
<dbReference type="PROSITE" id="PS01223">
    <property type="entry name" value="PROA"/>
    <property type="match status" value="1"/>
</dbReference>
<dbReference type="EMBL" id="MHJU01000017">
    <property type="protein sequence ID" value="OGY73137.1"/>
    <property type="molecule type" value="Genomic_DNA"/>
</dbReference>
<dbReference type="InterPro" id="IPR012134">
    <property type="entry name" value="Glu-5-SA_DH"/>
</dbReference>
<comment type="caution">
    <text evidence="9">The sequence shown here is derived from an EMBL/GenBank/DDBJ whole genome shotgun (WGS) entry which is preliminary data.</text>
</comment>
<reference evidence="9 10" key="1">
    <citation type="journal article" date="2016" name="Nat. Commun.">
        <title>Thousands of microbial genomes shed light on interconnected biogeochemical processes in an aquifer system.</title>
        <authorList>
            <person name="Anantharaman K."/>
            <person name="Brown C.T."/>
            <person name="Hug L.A."/>
            <person name="Sharon I."/>
            <person name="Castelle C.J."/>
            <person name="Probst A.J."/>
            <person name="Thomas B.C."/>
            <person name="Singh A."/>
            <person name="Wilkins M.J."/>
            <person name="Karaoz U."/>
            <person name="Brodie E.L."/>
            <person name="Williams K.H."/>
            <person name="Hubbard S.S."/>
            <person name="Banfield J.F."/>
        </authorList>
    </citation>
    <scope>NUCLEOTIDE SEQUENCE [LARGE SCALE GENOMIC DNA]</scope>
</reference>
<dbReference type="GO" id="GO:0004350">
    <property type="term" value="F:glutamate-5-semialdehyde dehydrogenase activity"/>
    <property type="evidence" value="ECO:0007669"/>
    <property type="project" value="UniProtKB-UniRule"/>
</dbReference>
<protein>
    <recommendedName>
        <fullName evidence="7">Gamma-glutamyl phosphate reductase</fullName>
        <shortName evidence="7">GPR</shortName>
        <ecNumber evidence="7">1.2.1.41</ecNumber>
    </recommendedName>
    <alternativeName>
        <fullName evidence="7">Glutamate-5-semialdehyde dehydrogenase</fullName>
    </alternativeName>
    <alternativeName>
        <fullName evidence="7">Glutamyl-gamma-semialdehyde dehydrogenase</fullName>
        <shortName evidence="7">GSA dehydrogenase</shortName>
    </alternativeName>
</protein>
<dbReference type="NCBIfam" id="NF001221">
    <property type="entry name" value="PRK00197.1"/>
    <property type="match status" value="1"/>
</dbReference>
<gene>
    <name evidence="7" type="primary">proA</name>
    <name evidence="9" type="ORF">A3H61_02940</name>
</gene>
<dbReference type="Gene3D" id="3.40.605.10">
    <property type="entry name" value="Aldehyde Dehydrogenase, Chain A, domain 1"/>
    <property type="match status" value="1"/>
</dbReference>
<organism evidence="9 10">
    <name type="scientific">Candidatus Jacksonbacteria bacterium RIFCSPLOWO2_02_FULL_44_20</name>
    <dbReference type="NCBI Taxonomy" id="1798460"/>
    <lineage>
        <taxon>Bacteria</taxon>
        <taxon>Candidatus Jacksoniibacteriota</taxon>
    </lineage>
</organism>
<dbReference type="InterPro" id="IPR020593">
    <property type="entry name" value="G-glutamylP_reductase_CS"/>
</dbReference>
<dbReference type="Pfam" id="PF00171">
    <property type="entry name" value="Aldedh"/>
    <property type="match status" value="2"/>
</dbReference>
<comment type="similarity">
    <text evidence="7">Belongs to the gamma-glutamyl phosphate reductase family.</text>
</comment>
<comment type="function">
    <text evidence="7">Catalyzes the NADPH-dependent reduction of L-glutamate 5-phosphate into L-glutamate 5-semialdehyde and phosphate. The product spontaneously undergoes cyclization to form 1-pyrroline-5-carboxylate.</text>
</comment>
<evidence type="ECO:0000256" key="7">
    <source>
        <dbReference type="HAMAP-Rule" id="MF_00412"/>
    </source>
</evidence>
<dbReference type="CDD" id="cd07079">
    <property type="entry name" value="ALDH_F18-19_ProA-GPR"/>
    <property type="match status" value="1"/>
</dbReference>
<dbReference type="HAMAP" id="MF_00412">
    <property type="entry name" value="ProA"/>
    <property type="match status" value="1"/>
</dbReference>
<keyword evidence="4 7" id="KW-0521">NADP</keyword>
<comment type="pathway">
    <text evidence="1 7">Amino-acid biosynthesis; L-proline biosynthesis; L-glutamate 5-semialdehyde from L-glutamate: step 2/2.</text>
</comment>
<evidence type="ECO:0000256" key="3">
    <source>
        <dbReference type="ARBA" id="ARBA00022650"/>
    </source>
</evidence>
<evidence type="ECO:0000256" key="6">
    <source>
        <dbReference type="ARBA" id="ARBA00049024"/>
    </source>
</evidence>
<dbReference type="GO" id="GO:0005737">
    <property type="term" value="C:cytoplasm"/>
    <property type="evidence" value="ECO:0007669"/>
    <property type="project" value="UniProtKB-SubCell"/>
</dbReference>
<evidence type="ECO:0000256" key="5">
    <source>
        <dbReference type="ARBA" id="ARBA00023002"/>
    </source>
</evidence>
<evidence type="ECO:0000259" key="8">
    <source>
        <dbReference type="Pfam" id="PF00171"/>
    </source>
</evidence>
<keyword evidence="3 7" id="KW-0641">Proline biosynthesis</keyword>
<dbReference type="InterPro" id="IPR015590">
    <property type="entry name" value="Aldehyde_DH_dom"/>
</dbReference>
<dbReference type="Gene3D" id="3.40.309.10">
    <property type="entry name" value="Aldehyde Dehydrogenase, Chain A, domain 2"/>
    <property type="match status" value="1"/>
</dbReference>
<dbReference type="InterPro" id="IPR000965">
    <property type="entry name" value="GPR_dom"/>
</dbReference>
<comment type="subcellular location">
    <subcellularLocation>
        <location evidence="7">Cytoplasm</location>
    </subcellularLocation>
</comment>
<dbReference type="Proteomes" id="UP000178315">
    <property type="component" value="Unassembled WGS sequence"/>
</dbReference>
<evidence type="ECO:0000256" key="1">
    <source>
        <dbReference type="ARBA" id="ARBA00004985"/>
    </source>
</evidence>